<accession>A0A6J5J546</accession>
<dbReference type="EMBL" id="CABWIL020000014">
    <property type="protein sequence ID" value="CAB3966752.1"/>
    <property type="molecule type" value="Genomic_DNA"/>
</dbReference>
<name>A0A6J5J546_9BURK</name>
<evidence type="ECO:0000313" key="2">
    <source>
        <dbReference type="EMBL" id="CAB3966752.1"/>
    </source>
</evidence>
<evidence type="ECO:0000313" key="3">
    <source>
        <dbReference type="Proteomes" id="UP000494301"/>
    </source>
</evidence>
<sequence length="177" mass="18970">MRVAGGDNATIPPLPVESPPGNRATDIRQEKTPSMHAPESTSHTRNGIRRVLAALLLTLLPLTGFAEGTVGFRDDILPLFRNKPALERFVLASFEIRGAAVGIRLSGAAIPGLSGARIGPYTVPVDWNDHGKPVPATLTIYTTQTFYDSHGRTLEGDLTQAVKVVEHVDSISVDPAR</sequence>
<organism evidence="2 3">
    <name type="scientific">Burkholderia aenigmatica</name>
    <dbReference type="NCBI Taxonomy" id="2015348"/>
    <lineage>
        <taxon>Bacteria</taxon>
        <taxon>Pseudomonadati</taxon>
        <taxon>Pseudomonadota</taxon>
        <taxon>Betaproteobacteria</taxon>
        <taxon>Burkholderiales</taxon>
        <taxon>Burkholderiaceae</taxon>
        <taxon>Burkholderia</taxon>
        <taxon>Burkholderia cepacia complex</taxon>
    </lineage>
</organism>
<protein>
    <submittedName>
        <fullName evidence="2">Uncharacterized protein</fullName>
    </submittedName>
</protein>
<gene>
    <name evidence="2" type="ORF">BLA3211_04106</name>
</gene>
<dbReference type="Proteomes" id="UP000494301">
    <property type="component" value="Unassembled WGS sequence"/>
</dbReference>
<proteinExistence type="predicted"/>
<evidence type="ECO:0000256" key="1">
    <source>
        <dbReference type="SAM" id="MobiDB-lite"/>
    </source>
</evidence>
<feature type="region of interest" description="Disordered" evidence="1">
    <location>
        <begin position="1"/>
        <end position="44"/>
    </location>
</feature>
<dbReference type="AlphaFoldDB" id="A0A6J5J546"/>
<reference evidence="2 3" key="1">
    <citation type="submission" date="2020-04" db="EMBL/GenBank/DDBJ databases">
        <authorList>
            <person name="Depoorter E."/>
        </authorList>
    </citation>
    <scope>NUCLEOTIDE SEQUENCE [LARGE SCALE GENOMIC DNA]</scope>
    <source>
        <strain evidence="2 3">BCC0217</strain>
    </source>
</reference>